<dbReference type="Gene3D" id="1.25.40.990">
    <property type="match status" value="1"/>
</dbReference>
<dbReference type="Proteomes" id="UP000626109">
    <property type="component" value="Unassembled WGS sequence"/>
</dbReference>
<feature type="region of interest" description="Disordered" evidence="1">
    <location>
        <begin position="247"/>
        <end position="270"/>
    </location>
</feature>
<feature type="transmembrane region" description="Helical" evidence="2">
    <location>
        <begin position="16"/>
        <end position="35"/>
    </location>
</feature>
<reference evidence="3" key="1">
    <citation type="submission" date="2021-02" db="EMBL/GenBank/DDBJ databases">
        <authorList>
            <person name="Dougan E. K."/>
            <person name="Rhodes N."/>
            <person name="Thang M."/>
            <person name="Chan C."/>
        </authorList>
    </citation>
    <scope>NUCLEOTIDE SEQUENCE</scope>
</reference>
<proteinExistence type="predicted"/>
<feature type="region of interest" description="Disordered" evidence="1">
    <location>
        <begin position="366"/>
        <end position="408"/>
    </location>
</feature>
<comment type="caution">
    <text evidence="3">The sequence shown here is derived from an EMBL/GenBank/DDBJ whole genome shotgun (WGS) entry which is preliminary data.</text>
</comment>
<gene>
    <name evidence="3" type="ORF">PGLA2088_LOCUS47224</name>
</gene>
<feature type="transmembrane region" description="Helical" evidence="2">
    <location>
        <begin position="488"/>
        <end position="506"/>
    </location>
</feature>
<feature type="non-terminal residue" evidence="3">
    <location>
        <position position="513"/>
    </location>
</feature>
<dbReference type="AlphaFoldDB" id="A0A813LNZ1"/>
<feature type="region of interest" description="Disordered" evidence="1">
    <location>
        <begin position="161"/>
        <end position="180"/>
    </location>
</feature>
<feature type="transmembrane region" description="Helical" evidence="2">
    <location>
        <begin position="464"/>
        <end position="482"/>
    </location>
</feature>
<keyword evidence="2" id="KW-0472">Membrane</keyword>
<feature type="compositionally biased region" description="Acidic residues" evidence="1">
    <location>
        <begin position="384"/>
        <end position="394"/>
    </location>
</feature>
<evidence type="ECO:0000313" key="4">
    <source>
        <dbReference type="Proteomes" id="UP000626109"/>
    </source>
</evidence>
<feature type="region of interest" description="Disordered" evidence="1">
    <location>
        <begin position="199"/>
        <end position="220"/>
    </location>
</feature>
<keyword evidence="2" id="KW-1133">Transmembrane helix</keyword>
<dbReference type="EMBL" id="CAJNNW010036439">
    <property type="protein sequence ID" value="CAE8734289.1"/>
    <property type="molecule type" value="Genomic_DNA"/>
</dbReference>
<protein>
    <submittedName>
        <fullName evidence="3">Uncharacterized protein</fullName>
    </submittedName>
</protein>
<name>A0A813LNZ1_POLGL</name>
<feature type="compositionally biased region" description="Low complexity" evidence="1">
    <location>
        <begin position="395"/>
        <end position="408"/>
    </location>
</feature>
<evidence type="ECO:0000256" key="2">
    <source>
        <dbReference type="SAM" id="Phobius"/>
    </source>
</evidence>
<evidence type="ECO:0000256" key="1">
    <source>
        <dbReference type="SAM" id="MobiDB-lite"/>
    </source>
</evidence>
<evidence type="ECO:0000313" key="3">
    <source>
        <dbReference type="EMBL" id="CAE8734289.1"/>
    </source>
</evidence>
<organism evidence="3 4">
    <name type="scientific">Polarella glacialis</name>
    <name type="common">Dinoflagellate</name>
    <dbReference type="NCBI Taxonomy" id="89957"/>
    <lineage>
        <taxon>Eukaryota</taxon>
        <taxon>Sar</taxon>
        <taxon>Alveolata</taxon>
        <taxon>Dinophyceae</taxon>
        <taxon>Suessiales</taxon>
        <taxon>Suessiaceae</taxon>
        <taxon>Polarella</taxon>
    </lineage>
</organism>
<sequence length="513" mass="53883">VAAAYAMGDYGRFMRLYLGADFMSAVILTPLVNLVRQRQLWLMVNSSVPMRRDKLLLEDMSRRLAFIDDAVAEEFLTFHGLEVIELGTGQKLLQLPARTGANKFDVMFDEVRQAAFNEKLGNSYMPVKCEFPRSCEGLLRKKFEALPLDRVDIVFGAADGWRDQRPEPRVPPSPSLSMRSGSIRPAHLAAAVAHAAANAASGSSPGKRQGPQGAPVPLTLPAAAVPSSPVLASSPAARRALAAASPAQALSADVSPPALETTPLPRRKRRSSVVALAEVEDDSEVEVVAVVPAPRASAPSQGPGKMSAKPSPFMPSAVPVATEVPGATGGFGASLFQFNQAVSSEPALAAPSDKKPLSGPFSLAAAAQPATPTFGSKRARPTDVDEEEPEEEADSVPPNASPAVSSKKAPASFGFGGASLAAASPKQEPVAWKQAESLVGVEHKKFSLEVNGRPLPAWRRPSQGLLRVAAVFVVIIVVVAVADAVVVAVAVVVLLLLLLLLSLLFAQASMEVT</sequence>
<accession>A0A813LNZ1</accession>
<keyword evidence="2" id="KW-0812">Transmembrane</keyword>